<organism evidence="1 2">
    <name type="scientific">Armillaria novae-zelandiae</name>
    <dbReference type="NCBI Taxonomy" id="153914"/>
    <lineage>
        <taxon>Eukaryota</taxon>
        <taxon>Fungi</taxon>
        <taxon>Dikarya</taxon>
        <taxon>Basidiomycota</taxon>
        <taxon>Agaricomycotina</taxon>
        <taxon>Agaricomycetes</taxon>
        <taxon>Agaricomycetidae</taxon>
        <taxon>Agaricales</taxon>
        <taxon>Marasmiineae</taxon>
        <taxon>Physalacriaceae</taxon>
        <taxon>Armillaria</taxon>
    </lineage>
</organism>
<gene>
    <name evidence="1" type="ORF">IW261DRAFT_1425302</name>
</gene>
<reference evidence="1" key="1">
    <citation type="submission" date="2023-06" db="EMBL/GenBank/DDBJ databases">
        <authorList>
            <consortium name="Lawrence Berkeley National Laboratory"/>
            <person name="Ahrendt S."/>
            <person name="Sahu N."/>
            <person name="Indic B."/>
            <person name="Wong-Bajracharya J."/>
            <person name="Merenyi Z."/>
            <person name="Ke H.-M."/>
            <person name="Monk M."/>
            <person name="Kocsube S."/>
            <person name="Drula E."/>
            <person name="Lipzen A."/>
            <person name="Balint B."/>
            <person name="Henrissat B."/>
            <person name="Andreopoulos B."/>
            <person name="Martin F.M."/>
            <person name="Harder C.B."/>
            <person name="Rigling D."/>
            <person name="Ford K.L."/>
            <person name="Foster G.D."/>
            <person name="Pangilinan J."/>
            <person name="Papanicolaou A."/>
            <person name="Barry K."/>
            <person name="LaButti K."/>
            <person name="Viragh M."/>
            <person name="Koriabine M."/>
            <person name="Yan M."/>
            <person name="Riley R."/>
            <person name="Champramary S."/>
            <person name="Plett K.L."/>
            <person name="Tsai I.J."/>
            <person name="Slot J."/>
            <person name="Sipos G."/>
            <person name="Plett J."/>
            <person name="Nagy L.G."/>
            <person name="Grigoriev I.V."/>
        </authorList>
    </citation>
    <scope>NUCLEOTIDE SEQUENCE</scope>
    <source>
        <strain evidence="1">ICMP 16352</strain>
    </source>
</reference>
<evidence type="ECO:0000313" key="2">
    <source>
        <dbReference type="Proteomes" id="UP001175227"/>
    </source>
</evidence>
<name>A0AA39NT04_9AGAR</name>
<protein>
    <submittedName>
        <fullName evidence="1">Uncharacterized protein</fullName>
    </submittedName>
</protein>
<evidence type="ECO:0000313" key="1">
    <source>
        <dbReference type="EMBL" id="KAK0471322.1"/>
    </source>
</evidence>
<comment type="caution">
    <text evidence="1">The sequence shown here is derived from an EMBL/GenBank/DDBJ whole genome shotgun (WGS) entry which is preliminary data.</text>
</comment>
<keyword evidence="2" id="KW-1185">Reference proteome</keyword>
<dbReference type="EMBL" id="JAUEPR010000052">
    <property type="protein sequence ID" value="KAK0471322.1"/>
    <property type="molecule type" value="Genomic_DNA"/>
</dbReference>
<proteinExistence type="predicted"/>
<dbReference type="Proteomes" id="UP001175227">
    <property type="component" value="Unassembled WGS sequence"/>
</dbReference>
<sequence>MSQSISFTPFSNPSTLLAGLGAVSDSTSATAKTAVALASEADVGRTFLKHGELRLMSGLSSVCDNSLDKDVPGLPGVALFLFRSLSMFRNLMFGGTFDLPSFW</sequence>
<accession>A0AA39NT04</accession>
<dbReference type="AlphaFoldDB" id="A0AA39NT04"/>